<organism evidence="1 2">
    <name type="scientific">Leptonema illini DSM 21528</name>
    <dbReference type="NCBI Taxonomy" id="929563"/>
    <lineage>
        <taxon>Bacteria</taxon>
        <taxon>Pseudomonadati</taxon>
        <taxon>Spirochaetota</taxon>
        <taxon>Spirochaetia</taxon>
        <taxon>Leptospirales</taxon>
        <taxon>Leptospiraceae</taxon>
        <taxon>Leptonema</taxon>
    </lineage>
</organism>
<dbReference type="Proteomes" id="UP000005737">
    <property type="component" value="Unassembled WGS sequence"/>
</dbReference>
<protein>
    <submittedName>
        <fullName evidence="1">Uncharacterized protein</fullName>
    </submittedName>
</protein>
<evidence type="ECO:0000313" key="2">
    <source>
        <dbReference type="Proteomes" id="UP000005737"/>
    </source>
</evidence>
<dbReference type="AlphaFoldDB" id="H2CF36"/>
<reference evidence="1 2" key="1">
    <citation type="submission" date="2011-10" db="EMBL/GenBank/DDBJ databases">
        <title>The Improved High-Quality Draft genome of Leptonema illini DSM 21528.</title>
        <authorList>
            <consortium name="US DOE Joint Genome Institute (JGI-PGF)"/>
            <person name="Lucas S."/>
            <person name="Copeland A."/>
            <person name="Lapidus A."/>
            <person name="Glavina del Rio T."/>
            <person name="Dalin E."/>
            <person name="Tice H."/>
            <person name="Bruce D."/>
            <person name="Goodwin L."/>
            <person name="Pitluck S."/>
            <person name="Peters L."/>
            <person name="Mikhailova N."/>
            <person name="Held B."/>
            <person name="Kyrpides N."/>
            <person name="Mavromatis K."/>
            <person name="Ivanova N."/>
            <person name="Markowitz V."/>
            <person name="Cheng J.-F."/>
            <person name="Hugenholtz P."/>
            <person name="Woyke T."/>
            <person name="Wu D."/>
            <person name="Gronow S."/>
            <person name="Wellnitz S."/>
            <person name="Brambilla E.-M."/>
            <person name="Klenk H.-P."/>
            <person name="Eisen J.A."/>
        </authorList>
    </citation>
    <scope>NUCLEOTIDE SEQUENCE [LARGE SCALE GENOMIC DNA]</scope>
    <source>
        <strain evidence="1 2">DSM 21528</strain>
    </source>
</reference>
<keyword evidence="2" id="KW-1185">Reference proteome</keyword>
<gene>
    <name evidence="1" type="ORF">Lepil_0938</name>
</gene>
<dbReference type="HOGENOM" id="CLU_138462_0_0_12"/>
<name>H2CF36_9LEPT</name>
<sequence length="162" mass="18400">MGNRLELISGKVGQTLWQLQVLEEVIAKFFVLVVQAKQGMGREDVEVKIGSALKGTFGSTIKELIKEQKMPEALEPRFKHLLAERNWLVHRSRSDSKDAVLTDKGCRDLIVRLDAIAEETTMLLEHVVVEADAFVQSHGVKTENIDESVKRTMEQWFDKIEP</sequence>
<proteinExistence type="predicted"/>
<dbReference type="STRING" id="183.GCA_002009735_01708"/>
<dbReference type="EMBL" id="JH597773">
    <property type="protein sequence ID" value="EHQ05639.1"/>
    <property type="molecule type" value="Genomic_DNA"/>
</dbReference>
<evidence type="ECO:0000313" key="1">
    <source>
        <dbReference type="EMBL" id="EHQ05639.1"/>
    </source>
</evidence>
<accession>H2CF36</accession>